<keyword evidence="1" id="KW-0472">Membrane</keyword>
<dbReference type="AlphaFoldDB" id="A0A7D5R2J4"/>
<gene>
    <name evidence="2" type="ORF">C5F47_05270</name>
</gene>
<keyword evidence="3" id="KW-1185">Reference proteome</keyword>
<organism evidence="2 3">
    <name type="scientific">Nitrosopumilus cobalaminigenes</name>
    <dbReference type="NCBI Taxonomy" id="1470066"/>
    <lineage>
        <taxon>Archaea</taxon>
        <taxon>Nitrososphaerota</taxon>
        <taxon>Nitrososphaeria</taxon>
        <taxon>Nitrosopumilales</taxon>
        <taxon>Nitrosopumilaceae</taxon>
        <taxon>Nitrosopumilus</taxon>
    </lineage>
</organism>
<keyword evidence="1" id="KW-1133">Transmembrane helix</keyword>
<sequence length="358" mass="41235">MSLCKIVELNLGSKIKQIPSYVQKLPVKINREIYNTLNIKWILKLVYEDKTPHNEIKKDALERPARYLISIPSVAVSAFAFLFALIVYAPSIFYNEYVVFAFLGVIFYPIIFTLAPIRYFLSPTTISARVFFDVNGTMKTVVEFRWVSKVLMASIPIMIIFAMMALVLGSYDVQLSENDSLYLRTIFLVITLASAIISLSAIWKFLMLLIYTDYRYYLAKSSLELSLHLENEFEKINYLYFGINSYNKYLRRVMKLQIQKTDEVVSQIISNSNGSMNDNIQEIYDSFDLNNVELIQILKKKYPTNDSKDDVLTGISFKDKVIEWSPLIGIIISVSVSLPQIASIIITLYPELFEQIQP</sequence>
<feature type="transmembrane region" description="Helical" evidence="1">
    <location>
        <begin position="181"/>
        <end position="211"/>
    </location>
</feature>
<feature type="transmembrane region" description="Helical" evidence="1">
    <location>
        <begin position="97"/>
        <end position="121"/>
    </location>
</feature>
<proteinExistence type="predicted"/>
<feature type="transmembrane region" description="Helical" evidence="1">
    <location>
        <begin position="67"/>
        <end position="91"/>
    </location>
</feature>
<reference evidence="2 3" key="1">
    <citation type="submission" date="2018-02" db="EMBL/GenBank/DDBJ databases">
        <title>Complete genome of Nitrosopumilus cobalaminigenes HCA1.</title>
        <authorList>
            <person name="Qin W."/>
            <person name="Zheng Y."/>
            <person name="Stahl D.A."/>
        </authorList>
    </citation>
    <scope>NUCLEOTIDE SEQUENCE [LARGE SCALE GENOMIC DNA]</scope>
    <source>
        <strain evidence="2 3">HCA1</strain>
    </source>
</reference>
<dbReference type="Proteomes" id="UP000509771">
    <property type="component" value="Chromosome"/>
</dbReference>
<feature type="transmembrane region" description="Helical" evidence="1">
    <location>
        <begin position="327"/>
        <end position="349"/>
    </location>
</feature>
<evidence type="ECO:0000313" key="2">
    <source>
        <dbReference type="EMBL" id="QLH02999.1"/>
    </source>
</evidence>
<dbReference type="EMBL" id="CP026993">
    <property type="protein sequence ID" value="QLH02999.1"/>
    <property type="molecule type" value="Genomic_DNA"/>
</dbReference>
<protein>
    <submittedName>
        <fullName evidence="2">Uncharacterized protein</fullName>
    </submittedName>
</protein>
<name>A0A7D5R2J4_9ARCH</name>
<dbReference type="GeneID" id="56059426"/>
<dbReference type="KEGG" id="ncl:C5F47_05270"/>
<keyword evidence="1" id="KW-0812">Transmembrane</keyword>
<evidence type="ECO:0000313" key="3">
    <source>
        <dbReference type="Proteomes" id="UP000509771"/>
    </source>
</evidence>
<evidence type="ECO:0000256" key="1">
    <source>
        <dbReference type="SAM" id="Phobius"/>
    </source>
</evidence>
<dbReference type="RefSeq" id="WP_179360095.1">
    <property type="nucleotide sequence ID" value="NZ_CP026993.1"/>
</dbReference>
<feature type="transmembrane region" description="Helical" evidence="1">
    <location>
        <begin position="146"/>
        <end position="169"/>
    </location>
</feature>
<accession>A0A7D5R2J4</accession>